<sequence>MASNSTDDMFTKKRKAEERKLIEEIRYKRSCIRLPSMFPAEEEIQTKIRNFLKVIVMLTRSNNLSDMFTKTRDKNPQHFSKVDATFYKCRLEQVHQAKKGENPKTGKRTLLREIKIL</sequence>
<reference evidence="1 2" key="1">
    <citation type="submission" date="2023-08" db="EMBL/GenBank/DDBJ databases">
        <title>A Necator americanus chromosomal reference genome.</title>
        <authorList>
            <person name="Ilik V."/>
            <person name="Petrzelkova K.J."/>
            <person name="Pardy F."/>
            <person name="Fuh T."/>
            <person name="Niatou-Singa F.S."/>
            <person name="Gouil Q."/>
            <person name="Baker L."/>
            <person name="Ritchie M.E."/>
            <person name="Jex A.R."/>
            <person name="Gazzola D."/>
            <person name="Li H."/>
            <person name="Toshio Fujiwara R."/>
            <person name="Zhan B."/>
            <person name="Aroian R.V."/>
            <person name="Pafco B."/>
            <person name="Schwarz E.M."/>
        </authorList>
    </citation>
    <scope>NUCLEOTIDE SEQUENCE [LARGE SCALE GENOMIC DNA]</scope>
    <source>
        <strain evidence="1 2">Aroian</strain>
        <tissue evidence="1">Whole animal</tissue>
    </source>
</reference>
<protein>
    <submittedName>
        <fullName evidence="1">Uncharacterized protein</fullName>
    </submittedName>
</protein>
<keyword evidence="2" id="KW-1185">Reference proteome</keyword>
<proteinExistence type="predicted"/>
<gene>
    <name evidence="1" type="primary">Necator_chrV.g19007</name>
    <name evidence="1" type="ORF">RB195_014216</name>
</gene>
<dbReference type="EMBL" id="JAVFWL010000005">
    <property type="protein sequence ID" value="KAK6755697.1"/>
    <property type="molecule type" value="Genomic_DNA"/>
</dbReference>
<comment type="caution">
    <text evidence="1">The sequence shown here is derived from an EMBL/GenBank/DDBJ whole genome shotgun (WGS) entry which is preliminary data.</text>
</comment>
<name>A0ABR1DZ40_NECAM</name>
<dbReference type="Proteomes" id="UP001303046">
    <property type="component" value="Unassembled WGS sequence"/>
</dbReference>
<accession>A0ABR1DZ40</accession>
<organism evidence="1 2">
    <name type="scientific">Necator americanus</name>
    <name type="common">Human hookworm</name>
    <dbReference type="NCBI Taxonomy" id="51031"/>
    <lineage>
        <taxon>Eukaryota</taxon>
        <taxon>Metazoa</taxon>
        <taxon>Ecdysozoa</taxon>
        <taxon>Nematoda</taxon>
        <taxon>Chromadorea</taxon>
        <taxon>Rhabditida</taxon>
        <taxon>Rhabditina</taxon>
        <taxon>Rhabditomorpha</taxon>
        <taxon>Strongyloidea</taxon>
        <taxon>Ancylostomatidae</taxon>
        <taxon>Bunostominae</taxon>
        <taxon>Necator</taxon>
    </lineage>
</organism>
<evidence type="ECO:0000313" key="2">
    <source>
        <dbReference type="Proteomes" id="UP001303046"/>
    </source>
</evidence>
<evidence type="ECO:0000313" key="1">
    <source>
        <dbReference type="EMBL" id="KAK6755697.1"/>
    </source>
</evidence>